<sequence length="113" mass="13209">MNDFELFKKYFKEYQVKFGLIGYKIYFKHEPLDDGFASIGVDLTAMVATVRLHSKPSKKDKPYMDLKQLAKHEALHLLIGRLSQNGKTRYISDNEIYETVEELVIKLEHLVDD</sequence>
<dbReference type="EMBL" id="LAZR01021373">
    <property type="protein sequence ID" value="KKL85555.1"/>
    <property type="molecule type" value="Genomic_DNA"/>
</dbReference>
<comment type="caution">
    <text evidence="1">The sequence shown here is derived from an EMBL/GenBank/DDBJ whole genome shotgun (WGS) entry which is preliminary data.</text>
</comment>
<evidence type="ECO:0000313" key="1">
    <source>
        <dbReference type="EMBL" id="KKL85555.1"/>
    </source>
</evidence>
<reference evidence="1" key="1">
    <citation type="journal article" date="2015" name="Nature">
        <title>Complex archaea that bridge the gap between prokaryotes and eukaryotes.</title>
        <authorList>
            <person name="Spang A."/>
            <person name="Saw J.H."/>
            <person name="Jorgensen S.L."/>
            <person name="Zaremba-Niedzwiedzka K."/>
            <person name="Martijn J."/>
            <person name="Lind A.E."/>
            <person name="van Eijk R."/>
            <person name="Schleper C."/>
            <person name="Guy L."/>
            <person name="Ettema T.J."/>
        </authorList>
    </citation>
    <scope>NUCLEOTIDE SEQUENCE</scope>
</reference>
<gene>
    <name evidence="1" type="ORF">LCGC14_1953620</name>
</gene>
<protein>
    <recommendedName>
        <fullName evidence="2">Metallopeptidase domain-containing protein</fullName>
    </recommendedName>
</protein>
<accession>A0A0F9HV27</accession>
<dbReference type="AlphaFoldDB" id="A0A0F9HV27"/>
<proteinExistence type="predicted"/>
<organism evidence="1">
    <name type="scientific">marine sediment metagenome</name>
    <dbReference type="NCBI Taxonomy" id="412755"/>
    <lineage>
        <taxon>unclassified sequences</taxon>
        <taxon>metagenomes</taxon>
        <taxon>ecological metagenomes</taxon>
    </lineage>
</organism>
<name>A0A0F9HV27_9ZZZZ</name>
<evidence type="ECO:0008006" key="2">
    <source>
        <dbReference type="Google" id="ProtNLM"/>
    </source>
</evidence>